<dbReference type="PANTHER" id="PTHR11601:SF34">
    <property type="entry name" value="CYSTEINE DESULFURASE"/>
    <property type="match status" value="1"/>
</dbReference>
<evidence type="ECO:0000256" key="9">
    <source>
        <dbReference type="ARBA" id="ARBA00050776"/>
    </source>
</evidence>
<dbReference type="Gene3D" id="3.90.1150.10">
    <property type="entry name" value="Aspartate Aminotransferase, domain 1"/>
    <property type="match status" value="1"/>
</dbReference>
<evidence type="ECO:0000256" key="2">
    <source>
        <dbReference type="ARBA" id="ARBA00006490"/>
    </source>
</evidence>
<dbReference type="Gene3D" id="1.10.260.50">
    <property type="match status" value="1"/>
</dbReference>
<keyword evidence="5" id="KW-0479">Metal-binding</keyword>
<dbReference type="EC" id="2.8.1.7" evidence="3"/>
<dbReference type="Proteomes" id="UP000065533">
    <property type="component" value="Chromosome"/>
</dbReference>
<evidence type="ECO:0000256" key="10">
    <source>
        <dbReference type="RuleBase" id="RU004504"/>
    </source>
</evidence>
<accession>A0ABM5WX67</accession>
<keyword evidence="6" id="KW-0663">Pyridoxal phosphate</keyword>
<dbReference type="PROSITE" id="PS00595">
    <property type="entry name" value="AA_TRANSFER_CLASS_5"/>
    <property type="match status" value="1"/>
</dbReference>
<dbReference type="InterPro" id="IPR015424">
    <property type="entry name" value="PyrdxlP-dep_Trfase"/>
</dbReference>
<evidence type="ECO:0000256" key="7">
    <source>
        <dbReference type="ARBA" id="ARBA00023004"/>
    </source>
</evidence>
<dbReference type="SUPFAM" id="SSF53383">
    <property type="entry name" value="PLP-dependent transferases"/>
    <property type="match status" value="1"/>
</dbReference>
<evidence type="ECO:0000256" key="1">
    <source>
        <dbReference type="ARBA" id="ARBA00001933"/>
    </source>
</evidence>
<dbReference type="PANTHER" id="PTHR11601">
    <property type="entry name" value="CYSTEINE DESULFURYLASE FAMILY MEMBER"/>
    <property type="match status" value="1"/>
</dbReference>
<feature type="domain" description="Aminotransferase class V" evidence="11">
    <location>
        <begin position="4"/>
        <end position="361"/>
    </location>
</feature>
<sequence length="377" mass="40746">MNRIYLDHAATSPMHPEVVATFSEALGTVYGNPSSIHGTGRAARKKLDDARKLLADSIQAHDHEIIFTSGGTEADNTAIFGTAAKKEGKHIITTMIEHHAILHACEELERQGYDVTYLPVGENGRVRAEDVKNALREDTILVSVMMGNNEVGTIQPIAEIGELLKDTDVTFHTDAVQAFGILPIDVNVLNVDLLSVSAHKLNGPKGVGFLYQRKGTAVTPLLYGGEQERKRRAGTENVPAISAFAKAAEIALATMEEKTTAYEQYKTMFKDVLDKQNVNYKENGSHSMPHILNLSISGIEIESFLINLDLAGISASSGSACTAGSIDPSHVLVAMYGDKAVESRNSIRFSFGLGLTSETIKQAAEKTAQISQRLALK</sequence>
<keyword evidence="8" id="KW-0411">Iron-sulfur</keyword>
<dbReference type="RefSeq" id="WP_058385602.1">
    <property type="nucleotide sequence ID" value="NZ_CP013661.2"/>
</dbReference>
<dbReference type="InterPro" id="IPR020578">
    <property type="entry name" value="Aminotrans_V_PyrdxlP_BS"/>
</dbReference>
<keyword evidence="13" id="KW-1185">Reference proteome</keyword>
<proteinExistence type="inferred from homology"/>
<dbReference type="EMBL" id="CP013661">
    <property type="protein sequence ID" value="ALS78945.1"/>
    <property type="molecule type" value="Genomic_DNA"/>
</dbReference>
<dbReference type="Gene3D" id="3.40.640.10">
    <property type="entry name" value="Type I PLP-dependent aspartate aminotransferase-like (Major domain)"/>
    <property type="match status" value="1"/>
</dbReference>
<reference evidence="12" key="1">
    <citation type="submission" date="2016-01" db="EMBL/GenBank/DDBJ databases">
        <title>Complete genome of Planococcus kocurri type strain.</title>
        <authorList>
            <person name="See-Too W.S."/>
        </authorList>
    </citation>
    <scope>NUCLEOTIDE SEQUENCE [LARGE SCALE GENOMIC DNA]</scope>
    <source>
        <strain evidence="12">ATCC 43650</strain>
    </source>
</reference>
<dbReference type="NCBIfam" id="NF002806">
    <property type="entry name" value="PRK02948.1"/>
    <property type="match status" value="1"/>
</dbReference>
<evidence type="ECO:0000313" key="13">
    <source>
        <dbReference type="Proteomes" id="UP000065533"/>
    </source>
</evidence>
<keyword evidence="4" id="KW-0808">Transferase</keyword>
<evidence type="ECO:0000256" key="3">
    <source>
        <dbReference type="ARBA" id="ARBA00012239"/>
    </source>
</evidence>
<organism evidence="12 13">
    <name type="scientific">Planococcus kocurii</name>
    <dbReference type="NCBI Taxonomy" id="1374"/>
    <lineage>
        <taxon>Bacteria</taxon>
        <taxon>Bacillati</taxon>
        <taxon>Bacillota</taxon>
        <taxon>Bacilli</taxon>
        <taxon>Bacillales</taxon>
        <taxon>Caryophanaceae</taxon>
        <taxon>Planococcus</taxon>
    </lineage>
</organism>
<protein>
    <recommendedName>
        <fullName evidence="3">cysteine desulfurase</fullName>
        <ecNumber evidence="3">2.8.1.7</ecNumber>
    </recommendedName>
</protein>
<dbReference type="InterPro" id="IPR000192">
    <property type="entry name" value="Aminotrans_V_dom"/>
</dbReference>
<gene>
    <name evidence="12" type="ORF">AUO94_09880</name>
</gene>
<comment type="cofactor">
    <cofactor evidence="1 10">
        <name>pyridoxal 5'-phosphate</name>
        <dbReference type="ChEBI" id="CHEBI:597326"/>
    </cofactor>
</comment>
<evidence type="ECO:0000256" key="6">
    <source>
        <dbReference type="ARBA" id="ARBA00022898"/>
    </source>
</evidence>
<dbReference type="InterPro" id="IPR015421">
    <property type="entry name" value="PyrdxlP-dep_Trfase_major"/>
</dbReference>
<evidence type="ECO:0000259" key="11">
    <source>
        <dbReference type="Pfam" id="PF00266"/>
    </source>
</evidence>
<keyword evidence="7" id="KW-0408">Iron</keyword>
<evidence type="ECO:0000256" key="5">
    <source>
        <dbReference type="ARBA" id="ARBA00022723"/>
    </source>
</evidence>
<evidence type="ECO:0000313" key="12">
    <source>
        <dbReference type="EMBL" id="ALS78945.1"/>
    </source>
</evidence>
<dbReference type="Pfam" id="PF00266">
    <property type="entry name" value="Aminotran_5"/>
    <property type="match status" value="1"/>
</dbReference>
<comment type="similarity">
    <text evidence="2">Belongs to the class-V pyridoxal-phosphate-dependent aminotransferase family. NifS/IscS subfamily.</text>
</comment>
<dbReference type="InterPro" id="IPR016454">
    <property type="entry name" value="Cysteine_dSase"/>
</dbReference>
<comment type="catalytic activity">
    <reaction evidence="9">
        <text>(sulfur carrier)-H + L-cysteine = (sulfur carrier)-SH + L-alanine</text>
        <dbReference type="Rhea" id="RHEA:43892"/>
        <dbReference type="Rhea" id="RHEA-COMP:14737"/>
        <dbReference type="Rhea" id="RHEA-COMP:14739"/>
        <dbReference type="ChEBI" id="CHEBI:29917"/>
        <dbReference type="ChEBI" id="CHEBI:35235"/>
        <dbReference type="ChEBI" id="CHEBI:57972"/>
        <dbReference type="ChEBI" id="CHEBI:64428"/>
        <dbReference type="EC" id="2.8.1.7"/>
    </reaction>
</comment>
<evidence type="ECO:0000256" key="8">
    <source>
        <dbReference type="ARBA" id="ARBA00023014"/>
    </source>
</evidence>
<evidence type="ECO:0000256" key="4">
    <source>
        <dbReference type="ARBA" id="ARBA00022679"/>
    </source>
</evidence>
<dbReference type="InterPro" id="IPR015422">
    <property type="entry name" value="PyrdxlP-dep_Trfase_small"/>
</dbReference>
<dbReference type="PIRSF" id="PIRSF005572">
    <property type="entry name" value="NifS"/>
    <property type="match status" value="1"/>
</dbReference>
<name>A0ABM5WX67_9BACL</name>